<reference evidence="2" key="1">
    <citation type="submission" date="2018-01" db="EMBL/GenBank/DDBJ databases">
        <title>An insight into the sialome of Amazonian anophelines.</title>
        <authorList>
            <person name="Ribeiro J.M."/>
            <person name="Scarpassa V."/>
            <person name="Calvo E."/>
        </authorList>
    </citation>
    <scope>NUCLEOTIDE SEQUENCE</scope>
    <source>
        <tissue evidence="2">Salivary glands</tissue>
    </source>
</reference>
<sequence>MHHTCRLPLLALSLAHFAPSVAPLRRVLFRPIWPQNPAPAHTCGTRLDQATHSSLRWRYSNRRSYDPVQ</sequence>
<dbReference type="EMBL" id="GGFK01014938">
    <property type="protein sequence ID" value="MBW48259.1"/>
    <property type="molecule type" value="Transcribed_RNA"/>
</dbReference>
<keyword evidence="1" id="KW-0732">Signal</keyword>
<evidence type="ECO:0000313" key="2">
    <source>
        <dbReference type="EMBL" id="MBW48259.1"/>
    </source>
</evidence>
<feature type="chain" id="PRO_5014876014" evidence="1">
    <location>
        <begin position="24"/>
        <end position="69"/>
    </location>
</feature>
<protein>
    <submittedName>
        <fullName evidence="2">Putative secreted protein</fullName>
    </submittedName>
</protein>
<accession>A0A2M4B5C5</accession>
<organism evidence="2">
    <name type="scientific">Anopheles triannulatus</name>
    <dbReference type="NCBI Taxonomy" id="58253"/>
    <lineage>
        <taxon>Eukaryota</taxon>
        <taxon>Metazoa</taxon>
        <taxon>Ecdysozoa</taxon>
        <taxon>Arthropoda</taxon>
        <taxon>Hexapoda</taxon>
        <taxon>Insecta</taxon>
        <taxon>Pterygota</taxon>
        <taxon>Neoptera</taxon>
        <taxon>Endopterygota</taxon>
        <taxon>Diptera</taxon>
        <taxon>Nematocera</taxon>
        <taxon>Culicoidea</taxon>
        <taxon>Culicidae</taxon>
        <taxon>Anophelinae</taxon>
        <taxon>Anopheles</taxon>
    </lineage>
</organism>
<proteinExistence type="predicted"/>
<evidence type="ECO:0000256" key="1">
    <source>
        <dbReference type="SAM" id="SignalP"/>
    </source>
</evidence>
<name>A0A2M4B5C5_9DIPT</name>
<dbReference type="AlphaFoldDB" id="A0A2M4B5C5"/>
<feature type="signal peptide" evidence="1">
    <location>
        <begin position="1"/>
        <end position="23"/>
    </location>
</feature>